<proteinExistence type="predicted"/>
<protein>
    <submittedName>
        <fullName evidence="1">Uncharacterized protein</fullName>
    </submittedName>
</protein>
<gene>
    <name evidence="1" type="ORF">BN9_085950</name>
</gene>
<sequence length="128" mass="14357">MTRKLEKKASGSQSPLIVMRITSAIDIHRILETTGSLNLLVRYLLLKCTHLVVNLCRNVVQSNSLVYSACIYKVYTKITMQMGLSTLASCTIIRGKVSEVQIDVDIQVKHSINDFVAEIIKIYIESGR</sequence>
<accession>A0A024GML6</accession>
<comment type="caution">
    <text evidence="1">The sequence shown here is derived from an EMBL/GenBank/DDBJ whole genome shotgun (WGS) entry which is preliminary data.</text>
</comment>
<dbReference type="InParanoid" id="A0A024GML6"/>
<name>A0A024GML6_9STRA</name>
<dbReference type="Proteomes" id="UP000053237">
    <property type="component" value="Unassembled WGS sequence"/>
</dbReference>
<evidence type="ECO:0000313" key="2">
    <source>
        <dbReference type="Proteomes" id="UP000053237"/>
    </source>
</evidence>
<evidence type="ECO:0000313" key="1">
    <source>
        <dbReference type="EMBL" id="CCI47588.1"/>
    </source>
</evidence>
<keyword evidence="2" id="KW-1185">Reference proteome</keyword>
<dbReference type="AlphaFoldDB" id="A0A024GML6"/>
<reference evidence="1 2" key="1">
    <citation type="submission" date="2012-05" db="EMBL/GenBank/DDBJ databases">
        <title>Recombination and specialization in a pathogen metapopulation.</title>
        <authorList>
            <person name="Gardiner A."/>
            <person name="Kemen E."/>
            <person name="Schultz-Larsen T."/>
            <person name="MacLean D."/>
            <person name="Van Oosterhout C."/>
            <person name="Jones J.D.G."/>
        </authorList>
    </citation>
    <scope>NUCLEOTIDE SEQUENCE [LARGE SCALE GENOMIC DNA]</scope>
    <source>
        <strain evidence="1 2">Ac Nc2</strain>
    </source>
</reference>
<dbReference type="EMBL" id="CAIX01000177">
    <property type="protein sequence ID" value="CCI47588.1"/>
    <property type="molecule type" value="Genomic_DNA"/>
</dbReference>
<organism evidence="1 2">
    <name type="scientific">Albugo candida</name>
    <dbReference type="NCBI Taxonomy" id="65357"/>
    <lineage>
        <taxon>Eukaryota</taxon>
        <taxon>Sar</taxon>
        <taxon>Stramenopiles</taxon>
        <taxon>Oomycota</taxon>
        <taxon>Peronosporomycetes</taxon>
        <taxon>Albuginales</taxon>
        <taxon>Albuginaceae</taxon>
        <taxon>Albugo</taxon>
    </lineage>
</organism>